<dbReference type="GO" id="GO:0005829">
    <property type="term" value="C:cytosol"/>
    <property type="evidence" value="ECO:0007669"/>
    <property type="project" value="TreeGrafter"/>
</dbReference>
<feature type="binding site" evidence="10">
    <location>
        <position position="224"/>
    </location>
    <ligand>
        <name>ATP</name>
        <dbReference type="ChEBI" id="CHEBI:30616"/>
    </ligand>
</feature>
<dbReference type="GO" id="GO:0016301">
    <property type="term" value="F:kinase activity"/>
    <property type="evidence" value="ECO:0007669"/>
    <property type="project" value="UniProtKB-KW"/>
</dbReference>
<feature type="binding site" evidence="10">
    <location>
        <position position="289"/>
    </location>
    <ligand>
        <name>ATP</name>
        <dbReference type="ChEBI" id="CHEBI:30616"/>
    </ligand>
</feature>
<keyword evidence="10" id="KW-0464">Manganese</keyword>
<proteinExistence type="inferred from homology"/>
<dbReference type="NCBIfam" id="NF006821">
    <property type="entry name" value="PRK09344.1-3"/>
    <property type="match status" value="1"/>
</dbReference>
<dbReference type="Gene3D" id="2.170.8.10">
    <property type="entry name" value="Phosphoenolpyruvate Carboxykinase, domain 2"/>
    <property type="match status" value="1"/>
</dbReference>
<dbReference type="OrthoDB" id="9806325at2"/>
<keyword evidence="10" id="KW-0479">Metal-binding</keyword>
<dbReference type="KEGG" id="dph:EHF33_02195"/>
<sequence length="536" mass="58276">MTVPTSIPANPNAQRSVLSPLGISAATVHHNPSVAELYQHALRLGEGQITEGGPLAVVTDKTGRSPKDRFIVEDDLTRQTVWWGGFNVPTTPEIFERLLAKMSEYAGERELFVQDLYAGADARHRLSVRFVQEMAYHSLFVHNMFVRPSPEEKADFEPDWTVLNLPGFKAAGEADGVRSETAILVDFTKKMILVAGTQYAGENKKGIFSVLNFLLPDQGVMPMHCSANVGKAEDVALFFGLSGTGKTTLSADPERHLIGDDEHGWTDDGVFNFEGGCYAKVINLSSAAEPEIFATTHTFGTVLENVVVRPDHTLDLADNSLTDNTRSAYPIEQIANHWPGGMAGTPKNVVFLTADAYGVLPPLSRLTREQMMYHFISGFTAKIPGTEDGIAEPEPTFSACFGAPFMPRHPAEYAELLAGRVEQSGAKVWLVNTGWSGGAYGTGKRISIRHTRALISAALSGSLDQAEFETEPFFGLSIPKQVSGVPAEILNPRQTWAKQDAYDVAAKKLAGLFRSNFERFESGADAAVTASMPQHS</sequence>
<evidence type="ECO:0000256" key="3">
    <source>
        <dbReference type="ARBA" id="ARBA00012363"/>
    </source>
</evidence>
<dbReference type="PANTHER" id="PTHR30031">
    <property type="entry name" value="PHOSPHOENOLPYRUVATE CARBOXYKINASE ATP"/>
    <property type="match status" value="1"/>
</dbReference>
<evidence type="ECO:0000256" key="1">
    <source>
        <dbReference type="ARBA" id="ARBA00004742"/>
    </source>
</evidence>
<comment type="pathway">
    <text evidence="1 10">Carbohydrate biosynthesis; gluconeogenesis.</text>
</comment>
<dbReference type="NCBIfam" id="NF006820">
    <property type="entry name" value="PRK09344.1-2"/>
    <property type="match status" value="1"/>
</dbReference>
<feature type="binding site" evidence="10">
    <location>
        <begin position="240"/>
        <end position="248"/>
    </location>
    <ligand>
        <name>ATP</name>
        <dbReference type="ChEBI" id="CHEBI:30616"/>
    </ligand>
</feature>
<dbReference type="PANTHER" id="PTHR30031:SF0">
    <property type="entry name" value="PHOSPHOENOLPYRUVATE CARBOXYKINASE (ATP)"/>
    <property type="match status" value="1"/>
</dbReference>
<gene>
    <name evidence="10 11" type="primary">pckA</name>
    <name evidence="11" type="ORF">EHF33_02195</name>
</gene>
<dbReference type="RefSeq" id="WP_124867474.1">
    <property type="nucleotide sequence ID" value="NZ_CP034183.1"/>
</dbReference>
<comment type="cofactor">
    <cofactor evidence="10">
        <name>Mn(2+)</name>
        <dbReference type="ChEBI" id="CHEBI:29035"/>
    </cofactor>
    <text evidence="10">Binds 1 Mn(2+) ion per subunit.</text>
</comment>
<dbReference type="AlphaFoldDB" id="A0A3G8Y8K5"/>
<feature type="binding site" evidence="10">
    <location>
        <position position="64"/>
    </location>
    <ligand>
        <name>substrate</name>
    </ligand>
</feature>
<feature type="binding site" evidence="10">
    <location>
        <position position="451"/>
    </location>
    <ligand>
        <name>ATP</name>
        <dbReference type="ChEBI" id="CHEBI:30616"/>
    </ligand>
</feature>
<dbReference type="InterPro" id="IPR008210">
    <property type="entry name" value="PEP_carboxykinase_N"/>
</dbReference>
<dbReference type="HAMAP" id="MF_00453">
    <property type="entry name" value="PEPCK_ATP"/>
    <property type="match status" value="1"/>
</dbReference>
<keyword evidence="7 10" id="KW-0067">ATP-binding</keyword>
<dbReference type="EMBL" id="CP034183">
    <property type="protein sequence ID" value="AZI41702.1"/>
    <property type="molecule type" value="Genomic_DNA"/>
</dbReference>
<comment type="similarity">
    <text evidence="2 10">Belongs to the phosphoenolpyruvate carboxykinase (ATP) family.</text>
</comment>
<feature type="binding site" evidence="10">
    <location>
        <position position="224"/>
    </location>
    <ligand>
        <name>Mn(2+)</name>
        <dbReference type="ChEBI" id="CHEBI:29035"/>
    </ligand>
</feature>
<dbReference type="GO" id="GO:0004612">
    <property type="term" value="F:phosphoenolpyruvate carboxykinase (ATP) activity"/>
    <property type="evidence" value="ECO:0007669"/>
    <property type="project" value="UniProtKB-UniRule"/>
</dbReference>
<keyword evidence="6 10" id="KW-0210">Decarboxylase</keyword>
<reference evidence="11 12" key="1">
    <citation type="submission" date="2018-11" db="EMBL/GenBank/DDBJ databases">
        <title>Deinococcus shelandsis sp. nov., isolated from South Shetland Islands soil of Antarctica.</title>
        <authorList>
            <person name="Tian J."/>
        </authorList>
    </citation>
    <scope>NUCLEOTIDE SEQUENCE [LARGE SCALE GENOMIC DNA]</scope>
    <source>
        <strain evidence="11 12">S14-83T</strain>
    </source>
</reference>
<dbReference type="GO" id="GO:0005524">
    <property type="term" value="F:ATP binding"/>
    <property type="evidence" value="ECO:0007669"/>
    <property type="project" value="UniProtKB-UniRule"/>
</dbReference>
<feature type="binding site" evidence="10">
    <location>
        <position position="199"/>
    </location>
    <ligand>
        <name>substrate</name>
    </ligand>
</feature>
<feature type="binding site" evidence="10">
    <location>
        <position position="205"/>
    </location>
    <ligand>
        <name>substrate</name>
    </ligand>
</feature>
<dbReference type="PIRSF" id="PIRSF006294">
    <property type="entry name" value="PEP_crbxkin"/>
    <property type="match status" value="1"/>
</dbReference>
<dbReference type="NCBIfam" id="TIGR00224">
    <property type="entry name" value="pckA"/>
    <property type="match status" value="1"/>
</dbReference>
<feature type="binding site" evidence="10">
    <location>
        <position position="326"/>
    </location>
    <ligand>
        <name>ATP</name>
        <dbReference type="ChEBI" id="CHEBI:30616"/>
    </ligand>
</feature>
<dbReference type="SUPFAM" id="SSF68923">
    <property type="entry name" value="PEP carboxykinase N-terminal domain"/>
    <property type="match status" value="1"/>
</dbReference>
<evidence type="ECO:0000256" key="9">
    <source>
        <dbReference type="ARBA" id="ARBA00047371"/>
    </source>
</evidence>
<comment type="catalytic activity">
    <reaction evidence="9 10">
        <text>oxaloacetate + ATP = phosphoenolpyruvate + ADP + CO2</text>
        <dbReference type="Rhea" id="RHEA:18617"/>
        <dbReference type="ChEBI" id="CHEBI:16452"/>
        <dbReference type="ChEBI" id="CHEBI:16526"/>
        <dbReference type="ChEBI" id="CHEBI:30616"/>
        <dbReference type="ChEBI" id="CHEBI:58702"/>
        <dbReference type="ChEBI" id="CHEBI:456216"/>
        <dbReference type="EC" id="4.1.1.49"/>
    </reaction>
</comment>
<evidence type="ECO:0000256" key="4">
    <source>
        <dbReference type="ARBA" id="ARBA00022432"/>
    </source>
</evidence>
<dbReference type="Pfam" id="PF01293">
    <property type="entry name" value="PEPCK_ATP"/>
    <property type="match status" value="1"/>
</dbReference>
<evidence type="ECO:0000313" key="12">
    <source>
        <dbReference type="Proteomes" id="UP000276417"/>
    </source>
</evidence>
<dbReference type="InterPro" id="IPR013035">
    <property type="entry name" value="PEP_carboxykinase_C"/>
</dbReference>
<keyword evidence="11" id="KW-0418">Kinase</keyword>
<evidence type="ECO:0000313" key="11">
    <source>
        <dbReference type="EMBL" id="AZI41702.1"/>
    </source>
</evidence>
<evidence type="ECO:0000256" key="2">
    <source>
        <dbReference type="ARBA" id="ARBA00006052"/>
    </source>
</evidence>
<comment type="subcellular location">
    <subcellularLocation>
        <location evidence="10">Cytoplasm</location>
    </subcellularLocation>
</comment>
<keyword evidence="8 10" id="KW-0456">Lyase</keyword>
<dbReference type="InterPro" id="IPR015994">
    <property type="entry name" value="PEPCK_ATP_CS"/>
</dbReference>
<dbReference type="Gene3D" id="3.90.228.20">
    <property type="match status" value="1"/>
</dbReference>
<feature type="binding site" evidence="10">
    <location>
        <position position="261"/>
    </location>
    <ligand>
        <name>Mn(2+)</name>
        <dbReference type="ChEBI" id="CHEBI:29035"/>
    </ligand>
</feature>
<dbReference type="SUPFAM" id="SSF53795">
    <property type="entry name" value="PEP carboxykinase-like"/>
    <property type="match status" value="1"/>
</dbReference>
<feature type="binding site" evidence="10">
    <location>
        <begin position="445"/>
        <end position="446"/>
    </location>
    <ligand>
        <name>ATP</name>
        <dbReference type="ChEBI" id="CHEBI:30616"/>
    </ligand>
</feature>
<name>A0A3G8Y8K5_9DEIO</name>
<protein>
    <recommendedName>
        <fullName evidence="3 10">Phosphoenolpyruvate carboxykinase (ATP)</fullName>
        <shortName evidence="10">PCK</shortName>
        <shortName evidence="10">PEP carboxykinase</shortName>
        <shortName evidence="10">PEPCK</shortName>
        <ecNumber evidence="3 10">4.1.1.49</ecNumber>
    </recommendedName>
</protein>
<feature type="binding site" evidence="10">
    <location>
        <position position="205"/>
    </location>
    <ligand>
        <name>ATP</name>
        <dbReference type="ChEBI" id="CHEBI:30616"/>
    </ligand>
</feature>
<accession>A0A3G8Y8K5</accession>
<dbReference type="CDD" id="cd00484">
    <property type="entry name" value="PEPCK_ATP"/>
    <property type="match status" value="1"/>
</dbReference>
<keyword evidence="5 10" id="KW-0547">Nucleotide-binding</keyword>
<keyword evidence="12" id="KW-1185">Reference proteome</keyword>
<dbReference type="Proteomes" id="UP000276417">
    <property type="component" value="Chromosome 1"/>
</dbReference>
<feature type="binding site" evidence="10">
    <location>
        <position position="326"/>
    </location>
    <ligand>
        <name>substrate</name>
    </ligand>
</feature>
<feature type="binding site" evidence="10">
    <location>
        <position position="205"/>
    </location>
    <ligand>
        <name>Mn(2+)</name>
        <dbReference type="ChEBI" id="CHEBI:29035"/>
    </ligand>
</feature>
<evidence type="ECO:0000256" key="7">
    <source>
        <dbReference type="ARBA" id="ARBA00022840"/>
    </source>
</evidence>
<dbReference type="UniPathway" id="UPA00138"/>
<evidence type="ECO:0000256" key="8">
    <source>
        <dbReference type="ARBA" id="ARBA00023239"/>
    </source>
</evidence>
<evidence type="ECO:0000256" key="5">
    <source>
        <dbReference type="ARBA" id="ARBA00022741"/>
    </source>
</evidence>
<dbReference type="EC" id="4.1.1.49" evidence="3 10"/>
<organism evidence="11 12">
    <name type="scientific">Deinococcus psychrotolerans</name>
    <dbReference type="NCBI Taxonomy" id="2489213"/>
    <lineage>
        <taxon>Bacteria</taxon>
        <taxon>Thermotogati</taxon>
        <taxon>Deinococcota</taxon>
        <taxon>Deinococci</taxon>
        <taxon>Deinococcales</taxon>
        <taxon>Deinococcaceae</taxon>
        <taxon>Deinococcus</taxon>
    </lineage>
</organism>
<evidence type="ECO:0000256" key="6">
    <source>
        <dbReference type="ARBA" id="ARBA00022793"/>
    </source>
</evidence>
<dbReference type="InterPro" id="IPR001272">
    <property type="entry name" value="PEP_carboxykinase_ATP"/>
</dbReference>
<dbReference type="GO" id="GO:0006094">
    <property type="term" value="P:gluconeogenesis"/>
    <property type="evidence" value="ECO:0007669"/>
    <property type="project" value="UniProtKB-UniRule"/>
</dbReference>
<comment type="function">
    <text evidence="10">Involved in the gluconeogenesis. Catalyzes the conversion of oxaloacetate (OAA) to phosphoenolpyruvate (PEP) through direct phosphoryl transfer between the nucleoside triphosphate and OAA.</text>
</comment>
<keyword evidence="4 10" id="KW-0312">Gluconeogenesis</keyword>
<keyword evidence="11" id="KW-0808">Transferase</keyword>
<dbReference type="GO" id="GO:0046872">
    <property type="term" value="F:metal ion binding"/>
    <property type="evidence" value="ECO:0007669"/>
    <property type="project" value="UniProtKB-KW"/>
</dbReference>
<dbReference type="Gene3D" id="3.40.449.10">
    <property type="entry name" value="Phosphoenolpyruvate Carboxykinase, domain 1"/>
    <property type="match status" value="1"/>
</dbReference>
<evidence type="ECO:0000256" key="10">
    <source>
        <dbReference type="HAMAP-Rule" id="MF_00453"/>
    </source>
</evidence>
<dbReference type="PROSITE" id="PS00532">
    <property type="entry name" value="PEPCK_ATP"/>
    <property type="match status" value="1"/>
</dbReference>
<keyword evidence="11" id="KW-0670">Pyruvate</keyword>
<keyword evidence="10" id="KW-0963">Cytoplasm</keyword>